<dbReference type="PANTHER" id="PTHR30126">
    <property type="entry name" value="HTH-TYPE TRANSCRIPTIONAL REGULATOR"/>
    <property type="match status" value="1"/>
</dbReference>
<keyword evidence="2" id="KW-0805">Transcription regulation</keyword>
<accession>A0A564FWL2</accession>
<dbReference type="PROSITE" id="PS50931">
    <property type="entry name" value="HTH_LYSR"/>
    <property type="match status" value="1"/>
</dbReference>
<dbReference type="Pfam" id="PF00126">
    <property type="entry name" value="HTH_1"/>
    <property type="match status" value="1"/>
</dbReference>
<dbReference type="OrthoDB" id="528082at2"/>
<evidence type="ECO:0000313" key="6">
    <source>
        <dbReference type="EMBL" id="GJD55371.1"/>
    </source>
</evidence>
<keyword evidence="3" id="KW-0238">DNA-binding</keyword>
<evidence type="ECO:0000256" key="4">
    <source>
        <dbReference type="ARBA" id="ARBA00023163"/>
    </source>
</evidence>
<protein>
    <submittedName>
        <fullName evidence="7">HTH-type transcriptional regulator YjiE</fullName>
    </submittedName>
</protein>
<evidence type="ECO:0000313" key="7">
    <source>
        <dbReference type="EMBL" id="VUF12254.1"/>
    </source>
</evidence>
<reference evidence="7 8" key="1">
    <citation type="submission" date="2019-06" db="EMBL/GenBank/DDBJ databases">
        <authorList>
            <person name="Rodrigo-Torres L."/>
            <person name="Arahal R. D."/>
            <person name="Lucena T."/>
        </authorList>
    </citation>
    <scope>NUCLEOTIDE SEQUENCE [LARGE SCALE GENOMIC DNA]</scope>
    <source>
        <strain evidence="7 8">SW08-7</strain>
    </source>
</reference>
<dbReference type="InterPro" id="IPR000847">
    <property type="entry name" value="LysR_HTH_N"/>
</dbReference>
<dbReference type="Gene3D" id="1.10.10.10">
    <property type="entry name" value="Winged helix-like DNA-binding domain superfamily/Winged helix DNA-binding domain"/>
    <property type="match status" value="1"/>
</dbReference>
<dbReference type="SUPFAM" id="SSF53850">
    <property type="entry name" value="Periplasmic binding protein-like II"/>
    <property type="match status" value="1"/>
</dbReference>
<dbReference type="PRINTS" id="PR00039">
    <property type="entry name" value="HTHLYSR"/>
</dbReference>
<keyword evidence="4" id="KW-0804">Transcription</keyword>
<dbReference type="EMBL" id="CABFVH010000009">
    <property type="protein sequence ID" value="VUF12254.1"/>
    <property type="molecule type" value="Genomic_DNA"/>
</dbReference>
<dbReference type="InterPro" id="IPR005119">
    <property type="entry name" value="LysR_subst-bd"/>
</dbReference>
<dbReference type="SUPFAM" id="SSF46785">
    <property type="entry name" value="Winged helix' DNA-binding domain"/>
    <property type="match status" value="1"/>
</dbReference>
<evidence type="ECO:0000259" key="5">
    <source>
        <dbReference type="PROSITE" id="PS50931"/>
    </source>
</evidence>
<dbReference type="Pfam" id="PF03466">
    <property type="entry name" value="LysR_substrate"/>
    <property type="match status" value="1"/>
</dbReference>
<organism evidence="7 8">
    <name type="scientific">Methylobacterium dankookense</name>
    <dbReference type="NCBI Taxonomy" id="560405"/>
    <lineage>
        <taxon>Bacteria</taxon>
        <taxon>Pseudomonadati</taxon>
        <taxon>Pseudomonadota</taxon>
        <taxon>Alphaproteobacteria</taxon>
        <taxon>Hyphomicrobiales</taxon>
        <taxon>Methylobacteriaceae</taxon>
        <taxon>Methylobacterium</taxon>
    </lineage>
</organism>
<keyword evidence="9" id="KW-1185">Reference proteome</keyword>
<evidence type="ECO:0000256" key="1">
    <source>
        <dbReference type="ARBA" id="ARBA00009437"/>
    </source>
</evidence>
<feature type="domain" description="HTH lysR-type" evidence="5">
    <location>
        <begin position="1"/>
        <end position="58"/>
    </location>
</feature>
<dbReference type="CDD" id="cd05466">
    <property type="entry name" value="PBP2_LTTR_substrate"/>
    <property type="match status" value="1"/>
</dbReference>
<dbReference type="EMBL" id="BPQI01000028">
    <property type="protein sequence ID" value="GJD55371.1"/>
    <property type="molecule type" value="Genomic_DNA"/>
</dbReference>
<proteinExistence type="inferred from homology"/>
<dbReference type="InterPro" id="IPR036388">
    <property type="entry name" value="WH-like_DNA-bd_sf"/>
</dbReference>
<evidence type="ECO:0000313" key="8">
    <source>
        <dbReference type="Proteomes" id="UP000401717"/>
    </source>
</evidence>
<gene>
    <name evidence="7" type="primary">yjiE_1</name>
    <name evidence="6" type="ORF">IFDJLNFL_1256</name>
    <name evidence="7" type="ORF">MTDSW087_01943</name>
</gene>
<dbReference type="InterPro" id="IPR036390">
    <property type="entry name" value="WH_DNA-bd_sf"/>
</dbReference>
<evidence type="ECO:0000256" key="2">
    <source>
        <dbReference type="ARBA" id="ARBA00023015"/>
    </source>
</evidence>
<reference evidence="6" key="3">
    <citation type="submission" date="2021-08" db="EMBL/GenBank/DDBJ databases">
        <authorList>
            <person name="Tani A."/>
            <person name="Ola A."/>
            <person name="Ogura Y."/>
            <person name="Katsura K."/>
            <person name="Hayashi T."/>
        </authorList>
    </citation>
    <scope>NUCLEOTIDE SEQUENCE</scope>
    <source>
        <strain evidence="6">DSM 22415</strain>
    </source>
</reference>
<reference evidence="6" key="2">
    <citation type="journal article" date="2021" name="Front. Microbiol.">
        <title>Comprehensive Comparative Genomics and Phenotyping of Methylobacterium Species.</title>
        <authorList>
            <person name="Alessa O."/>
            <person name="Ogura Y."/>
            <person name="Fujitani Y."/>
            <person name="Takami H."/>
            <person name="Hayashi T."/>
            <person name="Sahin N."/>
            <person name="Tani A."/>
        </authorList>
    </citation>
    <scope>NUCLEOTIDE SEQUENCE</scope>
    <source>
        <strain evidence="6">DSM 22415</strain>
    </source>
</reference>
<dbReference type="RefSeq" id="WP_144763217.1">
    <property type="nucleotide sequence ID" value="NZ_BPQI01000028.1"/>
</dbReference>
<evidence type="ECO:0000256" key="3">
    <source>
        <dbReference type="ARBA" id="ARBA00023125"/>
    </source>
</evidence>
<dbReference type="Proteomes" id="UP000401717">
    <property type="component" value="Unassembled WGS sequence"/>
</dbReference>
<name>A0A564FWL2_9HYPH</name>
<dbReference type="Gene3D" id="3.40.190.10">
    <property type="entry name" value="Periplasmic binding protein-like II"/>
    <property type="match status" value="1"/>
</dbReference>
<dbReference type="GO" id="GO:0000976">
    <property type="term" value="F:transcription cis-regulatory region binding"/>
    <property type="evidence" value="ECO:0007669"/>
    <property type="project" value="TreeGrafter"/>
</dbReference>
<sequence>MELKWIEDFLSLAETRSFSRSAEERHVTQSAFSRRIRSLEVWLGTVLLDRSTYPITLTADGRQFLETAEEVLRLLTLSRAEFRTRSERSSLPVVTITALHSLCLSFLPGWLGAIRAAVGPMGSRVLPENFNICIQALVEGGYDLLLTYHHPGIPIPLDPTRHPCRIVGRDSLAAVAAPHGLMPDGEGRLPLLQYSRGSFLGRLATIAQAREGAPPTYPVHTNENSMAEALRSMALAGHGVAWLPKSLVAAEIASGALRLVSPEMPMEIRLYRSGERARPFLDAIWEAAAAPAENYAAPE</sequence>
<dbReference type="Proteomes" id="UP001055303">
    <property type="component" value="Unassembled WGS sequence"/>
</dbReference>
<dbReference type="AlphaFoldDB" id="A0A564FWL2"/>
<dbReference type="GO" id="GO:0003700">
    <property type="term" value="F:DNA-binding transcription factor activity"/>
    <property type="evidence" value="ECO:0007669"/>
    <property type="project" value="InterPro"/>
</dbReference>
<dbReference type="PANTHER" id="PTHR30126:SF2">
    <property type="entry name" value="HTH-TYPE TRANSCRIPTIONAL REGULATOR YJIE"/>
    <property type="match status" value="1"/>
</dbReference>
<comment type="similarity">
    <text evidence="1">Belongs to the LysR transcriptional regulatory family.</text>
</comment>
<evidence type="ECO:0000313" key="9">
    <source>
        <dbReference type="Proteomes" id="UP001055303"/>
    </source>
</evidence>